<dbReference type="PANTHER" id="PTHR12128:SF66">
    <property type="entry name" value="4-HYDROXY-2-OXOGLUTARATE ALDOLASE, MITOCHONDRIAL"/>
    <property type="match status" value="1"/>
</dbReference>
<dbReference type="SUPFAM" id="SSF51569">
    <property type="entry name" value="Aldolase"/>
    <property type="match status" value="1"/>
</dbReference>
<dbReference type="SMART" id="SM01130">
    <property type="entry name" value="DHDPS"/>
    <property type="match status" value="1"/>
</dbReference>
<dbReference type="InterPro" id="IPR013785">
    <property type="entry name" value="Aldolase_TIM"/>
</dbReference>
<name>A0ABS4WZH1_9MICO</name>
<keyword evidence="2 3" id="KW-0456">Lyase</keyword>
<gene>
    <name evidence="4" type="ORF">JOF43_001552</name>
</gene>
<accession>A0ABS4WZH1</accession>
<evidence type="ECO:0000256" key="3">
    <source>
        <dbReference type="PIRNR" id="PIRNR001365"/>
    </source>
</evidence>
<evidence type="ECO:0000256" key="1">
    <source>
        <dbReference type="ARBA" id="ARBA00007592"/>
    </source>
</evidence>
<evidence type="ECO:0000256" key="2">
    <source>
        <dbReference type="ARBA" id="ARBA00023239"/>
    </source>
</evidence>
<comment type="similarity">
    <text evidence="1 3">Belongs to the DapA family.</text>
</comment>
<dbReference type="PIRSF" id="PIRSF001365">
    <property type="entry name" value="DHDPS"/>
    <property type="match status" value="1"/>
</dbReference>
<dbReference type="CDD" id="cd00408">
    <property type="entry name" value="DHDPS-like"/>
    <property type="match status" value="1"/>
</dbReference>
<dbReference type="GO" id="GO:0008840">
    <property type="term" value="F:4-hydroxy-tetrahydrodipicolinate synthase activity"/>
    <property type="evidence" value="ECO:0007669"/>
    <property type="project" value="UniProtKB-EC"/>
</dbReference>
<dbReference type="Pfam" id="PF00701">
    <property type="entry name" value="DHDPS"/>
    <property type="match status" value="1"/>
</dbReference>
<sequence length="297" mass="31261">MFTGLSAFPLTPLRDDQVDLAAYTRLIDRLGAAEVGSIGALGSTGSYAYLDRDERRAVAAATVEHAGHVPVLIGIGALRASQVRALAADAQEVGADAVLLAPVSYQELTEDDVAGLYEDVTAELSVPLVVYDNPGTTHFTFSLDLYAHIASLPHVEGIKIPPTAGSVEEVRERIQAIRAVIPEHVRLGISGDGFAATGLLAGCDAWFSSLGGILPQAMAAIARPALAGEEESALAGSERLRPVWELIAEFGSLRVAAAMAGHLELVQEPCLPRPLLGLTGSDRDRVRAVVEELGLRD</sequence>
<proteinExistence type="inferred from homology"/>
<dbReference type="EMBL" id="JAGIOD010000001">
    <property type="protein sequence ID" value="MBP2381595.1"/>
    <property type="molecule type" value="Genomic_DNA"/>
</dbReference>
<dbReference type="Gene3D" id="3.20.20.70">
    <property type="entry name" value="Aldolase class I"/>
    <property type="match status" value="1"/>
</dbReference>
<dbReference type="EC" id="4.3.3.7" evidence="4"/>
<evidence type="ECO:0000313" key="5">
    <source>
        <dbReference type="Proteomes" id="UP001519290"/>
    </source>
</evidence>
<reference evidence="4 5" key="1">
    <citation type="submission" date="2021-03" db="EMBL/GenBank/DDBJ databases">
        <title>Sequencing the genomes of 1000 actinobacteria strains.</title>
        <authorList>
            <person name="Klenk H.-P."/>
        </authorList>
    </citation>
    <scope>NUCLEOTIDE SEQUENCE [LARGE SCALE GENOMIC DNA]</scope>
    <source>
        <strain evidence="4 5">DSM 14566</strain>
    </source>
</reference>
<keyword evidence="5" id="KW-1185">Reference proteome</keyword>
<comment type="caution">
    <text evidence="4">The sequence shown here is derived from an EMBL/GenBank/DDBJ whole genome shotgun (WGS) entry which is preliminary data.</text>
</comment>
<organism evidence="4 5">
    <name type="scientific">Brachybacterium sacelli</name>
    <dbReference type="NCBI Taxonomy" id="173364"/>
    <lineage>
        <taxon>Bacteria</taxon>
        <taxon>Bacillati</taxon>
        <taxon>Actinomycetota</taxon>
        <taxon>Actinomycetes</taxon>
        <taxon>Micrococcales</taxon>
        <taxon>Dermabacteraceae</taxon>
        <taxon>Brachybacterium</taxon>
    </lineage>
</organism>
<dbReference type="InterPro" id="IPR002220">
    <property type="entry name" value="DapA-like"/>
</dbReference>
<protein>
    <submittedName>
        <fullName evidence="4">4-hydroxy-tetrahydrodipicolinate synthase</fullName>
        <ecNumber evidence="4">4.3.3.7</ecNumber>
    </submittedName>
</protein>
<dbReference type="RefSeq" id="WP_209900877.1">
    <property type="nucleotide sequence ID" value="NZ_BAAAJW010000002.1"/>
</dbReference>
<dbReference type="Proteomes" id="UP001519290">
    <property type="component" value="Unassembled WGS sequence"/>
</dbReference>
<dbReference type="PANTHER" id="PTHR12128">
    <property type="entry name" value="DIHYDRODIPICOLINATE SYNTHASE"/>
    <property type="match status" value="1"/>
</dbReference>
<evidence type="ECO:0000313" key="4">
    <source>
        <dbReference type="EMBL" id="MBP2381595.1"/>
    </source>
</evidence>